<evidence type="ECO:0000313" key="2">
    <source>
        <dbReference type="Proteomes" id="UP001159428"/>
    </source>
</evidence>
<reference evidence="1 2" key="1">
    <citation type="submission" date="2022-05" db="EMBL/GenBank/DDBJ databases">
        <authorList>
            <consortium name="Genoscope - CEA"/>
            <person name="William W."/>
        </authorList>
    </citation>
    <scope>NUCLEOTIDE SEQUENCE [LARGE SCALE GENOMIC DNA]</scope>
</reference>
<keyword evidence="2" id="KW-1185">Reference proteome</keyword>
<dbReference type="EMBL" id="CALNXJ010000006">
    <property type="protein sequence ID" value="CAH3041517.1"/>
    <property type="molecule type" value="Genomic_DNA"/>
</dbReference>
<accession>A0AAU9VWX4</accession>
<sequence>LVKIWGHFDSLYHLINTDSEENGDLNLEVFEKSKEFVEHFCSLGEKRVGYNKARVTPHMHALCYHVPCFIKNYKSFKQFTGQGVEKNDVAKRIFFPKVEQMGCS</sequence>
<dbReference type="Proteomes" id="UP001159428">
    <property type="component" value="Unassembled WGS sequence"/>
</dbReference>
<evidence type="ECO:0000313" key="1">
    <source>
        <dbReference type="EMBL" id="CAH3041517.1"/>
    </source>
</evidence>
<comment type="caution">
    <text evidence="1">The sequence shown here is derived from an EMBL/GenBank/DDBJ whole genome shotgun (WGS) entry which is preliminary data.</text>
</comment>
<protein>
    <recommendedName>
        <fullName evidence="3">Replicase</fullName>
    </recommendedName>
</protein>
<dbReference type="AlphaFoldDB" id="A0AAU9VWX4"/>
<proteinExistence type="predicted"/>
<evidence type="ECO:0008006" key="3">
    <source>
        <dbReference type="Google" id="ProtNLM"/>
    </source>
</evidence>
<name>A0AAU9VWX4_9CNID</name>
<feature type="non-terminal residue" evidence="1">
    <location>
        <position position="1"/>
    </location>
</feature>
<gene>
    <name evidence="1" type="ORF">PMEA_00029249</name>
</gene>
<organism evidence="1 2">
    <name type="scientific">Pocillopora meandrina</name>
    <dbReference type="NCBI Taxonomy" id="46732"/>
    <lineage>
        <taxon>Eukaryota</taxon>
        <taxon>Metazoa</taxon>
        <taxon>Cnidaria</taxon>
        <taxon>Anthozoa</taxon>
        <taxon>Hexacorallia</taxon>
        <taxon>Scleractinia</taxon>
        <taxon>Astrocoeniina</taxon>
        <taxon>Pocilloporidae</taxon>
        <taxon>Pocillopora</taxon>
    </lineage>
</organism>